<dbReference type="EMBL" id="QVIG01000001">
    <property type="protein sequence ID" value="RGD57222.1"/>
    <property type="molecule type" value="Genomic_DNA"/>
</dbReference>
<dbReference type="Gene3D" id="3.90.210.10">
    <property type="entry name" value="Heat-Labile Enterotoxin, subunit A"/>
    <property type="match status" value="1"/>
</dbReference>
<reference evidence="3 4" key="1">
    <citation type="submission" date="2018-08" db="EMBL/GenBank/DDBJ databases">
        <title>Diversity &amp; Physiological Properties of Lignin-Decomposing Actinobacteria from Soil.</title>
        <authorList>
            <person name="Roh S.G."/>
            <person name="Kim S.B."/>
        </authorList>
    </citation>
    <scope>NUCLEOTIDE SEQUENCE [LARGE SCALE GENOMIC DNA]</scope>
    <source>
        <strain evidence="3 4">MMS17-GH009</strain>
    </source>
</reference>
<evidence type="ECO:0000313" key="3">
    <source>
        <dbReference type="EMBL" id="RGD57222.1"/>
    </source>
</evidence>
<name>A0A372ZP38_9ACTN</name>
<organism evidence="3 4">
    <name type="scientific">Kitasatospora xanthocidica</name>
    <dbReference type="NCBI Taxonomy" id="83382"/>
    <lineage>
        <taxon>Bacteria</taxon>
        <taxon>Bacillati</taxon>
        <taxon>Actinomycetota</taxon>
        <taxon>Actinomycetes</taxon>
        <taxon>Kitasatosporales</taxon>
        <taxon>Streptomycetaceae</taxon>
        <taxon>Kitasatospora</taxon>
    </lineage>
</organism>
<keyword evidence="4" id="KW-1185">Reference proteome</keyword>
<evidence type="ECO:0000256" key="1">
    <source>
        <dbReference type="SAM" id="SignalP"/>
    </source>
</evidence>
<keyword evidence="1" id="KW-0732">Signal</keyword>
<evidence type="ECO:0000313" key="4">
    <source>
        <dbReference type="Proteomes" id="UP000263377"/>
    </source>
</evidence>
<feature type="chain" id="PRO_5016993614" description="Pierisin-like domain-containing protein" evidence="1">
    <location>
        <begin position="33"/>
        <end position="406"/>
    </location>
</feature>
<dbReference type="InterPro" id="IPR054695">
    <property type="entry name" value="Pierisin-like_dom"/>
</dbReference>
<sequence>MAATITGRRIAKVVAAVVVAVAAGWTPVPAQAHSAPAQPLPTVPAPLADDWYTQWKNTTADPDAPVKETRPKLTWRSDQDVLWRGSNRTPEVIFADGLRPQGEKTPEDQRQYNWVSQVDRSTPETVFSGTSRDQSVAVDFGAWIYEVHAPWGIDQEASGTYTTMFGLYRGEQEITFPGGIKSRFIKDACPRDGGACQSNPNYDPSGADQPQDVAAVTIDWARLWPTQDAGALPWVSEEGTAWAVGTDTLNPFQGEDAFREGLKPRVGTAPWLGLFKEHVLNKPTPSVLEHGWEALAVGAAVPGFRAKSDAEELVSEAKAGGWVYQLLDTAHGFRTDLLNKPTKETAPAEPVELGYVGGVRGGLLLTACHYPQGSTVSDQCFKNPHPGTNATTNTHVVAPLDPVLAR</sequence>
<accession>A0A372ZP38</accession>
<feature type="domain" description="Pierisin-like" evidence="2">
    <location>
        <begin position="82"/>
        <end position="202"/>
    </location>
</feature>
<dbReference type="Pfam" id="PF22596">
    <property type="entry name" value="Scabin-like"/>
    <property type="match status" value="1"/>
</dbReference>
<dbReference type="Proteomes" id="UP000263377">
    <property type="component" value="Unassembled WGS sequence"/>
</dbReference>
<dbReference type="RefSeq" id="WP_117486040.1">
    <property type="nucleotide sequence ID" value="NZ_QVIG01000001.1"/>
</dbReference>
<dbReference type="SUPFAM" id="SSF56399">
    <property type="entry name" value="ADP-ribosylation"/>
    <property type="match status" value="1"/>
</dbReference>
<comment type="caution">
    <text evidence="3">The sequence shown here is derived from an EMBL/GenBank/DDBJ whole genome shotgun (WGS) entry which is preliminary data.</text>
</comment>
<evidence type="ECO:0000259" key="2">
    <source>
        <dbReference type="Pfam" id="PF22596"/>
    </source>
</evidence>
<gene>
    <name evidence="3" type="ORF">DR950_04885</name>
</gene>
<protein>
    <recommendedName>
        <fullName evidence="2">Pierisin-like domain-containing protein</fullName>
    </recommendedName>
</protein>
<feature type="signal peptide" evidence="1">
    <location>
        <begin position="1"/>
        <end position="32"/>
    </location>
</feature>
<proteinExistence type="predicted"/>
<dbReference type="AlphaFoldDB" id="A0A372ZP38"/>